<feature type="region of interest" description="Disordered" evidence="1">
    <location>
        <begin position="1"/>
        <end position="23"/>
    </location>
</feature>
<protein>
    <submittedName>
        <fullName evidence="2">Uncharacterized protein</fullName>
    </submittedName>
</protein>
<proteinExistence type="predicted"/>
<reference evidence="2 3" key="1">
    <citation type="submission" date="2015-05" db="EMBL/GenBank/DDBJ databases">
        <authorList>
            <person name="Wang D.B."/>
            <person name="Wang M."/>
        </authorList>
    </citation>
    <scope>NUCLEOTIDE SEQUENCE [LARGE SCALE GENOMIC DNA]</scope>
    <source>
        <strain evidence="2">VL1</strain>
    </source>
</reference>
<sequence length="51" mass="5788">VHLRQMGRNENKRGKEVTDKIKGQQAKTQALLGQYKVQIAQPGTKINKSRL</sequence>
<name>A0A0G4L188_VERLO</name>
<accession>A0A0G4L188</accession>
<feature type="non-terminal residue" evidence="2">
    <location>
        <position position="1"/>
    </location>
</feature>
<dbReference type="Proteomes" id="UP000044602">
    <property type="component" value="Unassembled WGS sequence"/>
</dbReference>
<evidence type="ECO:0000256" key="1">
    <source>
        <dbReference type="SAM" id="MobiDB-lite"/>
    </source>
</evidence>
<organism evidence="2 3">
    <name type="scientific">Verticillium longisporum</name>
    <name type="common">Verticillium dahliae var. longisporum</name>
    <dbReference type="NCBI Taxonomy" id="100787"/>
    <lineage>
        <taxon>Eukaryota</taxon>
        <taxon>Fungi</taxon>
        <taxon>Dikarya</taxon>
        <taxon>Ascomycota</taxon>
        <taxon>Pezizomycotina</taxon>
        <taxon>Sordariomycetes</taxon>
        <taxon>Hypocreomycetidae</taxon>
        <taxon>Glomerellales</taxon>
        <taxon>Plectosphaerellaceae</taxon>
        <taxon>Verticillium</taxon>
    </lineage>
</organism>
<keyword evidence="3" id="KW-1185">Reference proteome</keyword>
<evidence type="ECO:0000313" key="2">
    <source>
        <dbReference type="EMBL" id="CRK15756.1"/>
    </source>
</evidence>
<dbReference type="AlphaFoldDB" id="A0A0G4L188"/>
<feature type="compositionally biased region" description="Basic and acidic residues" evidence="1">
    <location>
        <begin position="7"/>
        <end position="22"/>
    </location>
</feature>
<evidence type="ECO:0000313" key="3">
    <source>
        <dbReference type="Proteomes" id="UP000044602"/>
    </source>
</evidence>
<gene>
    <name evidence="2" type="ORF">BN1708_011548</name>
</gene>
<dbReference type="EMBL" id="CVQH01006780">
    <property type="protein sequence ID" value="CRK15756.1"/>
    <property type="molecule type" value="Genomic_DNA"/>
</dbReference>
<dbReference type="STRING" id="100787.A0A0G4L188"/>